<gene>
    <name evidence="6" type="ORF">BU24DRAFT_426497</name>
</gene>
<dbReference type="InterPro" id="IPR021109">
    <property type="entry name" value="Peptidase_aspartic_dom_sf"/>
</dbReference>
<dbReference type="AlphaFoldDB" id="A0A6A5XES3"/>
<dbReference type="Proteomes" id="UP000799778">
    <property type="component" value="Unassembled WGS sequence"/>
</dbReference>
<feature type="signal peptide" evidence="4">
    <location>
        <begin position="1"/>
        <end position="22"/>
    </location>
</feature>
<keyword evidence="3" id="KW-1133">Transmembrane helix</keyword>
<dbReference type="GO" id="GO:0006508">
    <property type="term" value="P:proteolysis"/>
    <property type="evidence" value="ECO:0007669"/>
    <property type="project" value="UniProtKB-KW"/>
</dbReference>
<dbReference type="InterPro" id="IPR033121">
    <property type="entry name" value="PEPTIDASE_A1"/>
</dbReference>
<feature type="transmembrane region" description="Helical" evidence="3">
    <location>
        <begin position="467"/>
        <end position="490"/>
    </location>
</feature>
<dbReference type="PROSITE" id="PS51767">
    <property type="entry name" value="PEPTIDASE_A1"/>
    <property type="match status" value="1"/>
</dbReference>
<feature type="compositionally biased region" description="Basic and acidic residues" evidence="2">
    <location>
        <begin position="614"/>
        <end position="628"/>
    </location>
</feature>
<accession>A0A6A5XES3</accession>
<dbReference type="GO" id="GO:0004190">
    <property type="term" value="F:aspartic-type endopeptidase activity"/>
    <property type="evidence" value="ECO:0007669"/>
    <property type="project" value="InterPro"/>
</dbReference>
<evidence type="ECO:0000256" key="1">
    <source>
        <dbReference type="ARBA" id="ARBA00007447"/>
    </source>
</evidence>
<dbReference type="PANTHER" id="PTHR47965:SF101">
    <property type="entry name" value="HYPOTHETICAL ASPARTYL PROTEASE (EUROFUNG)-RELATED"/>
    <property type="match status" value="1"/>
</dbReference>
<dbReference type="InterPro" id="IPR001461">
    <property type="entry name" value="Aspartic_peptidase_A1"/>
</dbReference>
<evidence type="ECO:0000256" key="3">
    <source>
        <dbReference type="SAM" id="Phobius"/>
    </source>
</evidence>
<feature type="domain" description="Peptidase A1" evidence="5">
    <location>
        <begin position="73"/>
        <end position="427"/>
    </location>
</feature>
<evidence type="ECO:0000259" key="5">
    <source>
        <dbReference type="PROSITE" id="PS51767"/>
    </source>
</evidence>
<dbReference type="PRINTS" id="PR00792">
    <property type="entry name" value="PEPSIN"/>
</dbReference>
<protein>
    <submittedName>
        <fullName evidence="6">Acid protease</fullName>
    </submittedName>
</protein>
<feature type="chain" id="PRO_5025600829" evidence="4">
    <location>
        <begin position="23"/>
        <end position="628"/>
    </location>
</feature>
<evidence type="ECO:0000313" key="7">
    <source>
        <dbReference type="Proteomes" id="UP000799778"/>
    </source>
</evidence>
<evidence type="ECO:0000256" key="4">
    <source>
        <dbReference type="SAM" id="SignalP"/>
    </source>
</evidence>
<dbReference type="EMBL" id="ML978074">
    <property type="protein sequence ID" value="KAF2011413.1"/>
    <property type="molecule type" value="Genomic_DNA"/>
</dbReference>
<dbReference type="InterPro" id="IPR034164">
    <property type="entry name" value="Pepsin-like_dom"/>
</dbReference>
<keyword evidence="4" id="KW-0732">Signal</keyword>
<evidence type="ECO:0000313" key="6">
    <source>
        <dbReference type="EMBL" id="KAF2011413.1"/>
    </source>
</evidence>
<keyword evidence="6" id="KW-0378">Hydrolase</keyword>
<organism evidence="6 7">
    <name type="scientific">Aaosphaeria arxii CBS 175.79</name>
    <dbReference type="NCBI Taxonomy" id="1450172"/>
    <lineage>
        <taxon>Eukaryota</taxon>
        <taxon>Fungi</taxon>
        <taxon>Dikarya</taxon>
        <taxon>Ascomycota</taxon>
        <taxon>Pezizomycotina</taxon>
        <taxon>Dothideomycetes</taxon>
        <taxon>Pleosporomycetidae</taxon>
        <taxon>Pleosporales</taxon>
        <taxon>Pleosporales incertae sedis</taxon>
        <taxon>Aaosphaeria</taxon>
    </lineage>
</organism>
<keyword evidence="7" id="KW-1185">Reference proteome</keyword>
<dbReference type="GeneID" id="54286381"/>
<sequence>MFSSTLDAVVTILALLPHGAASAVIANKESHVPNPVRAEEIPNLQRRVTNSTPPDPIVASVSQYWEGNDGTWSTFAIQVGKQPQNIRVLPSTASSSSWVVYDQGCPADAPSNCIDSRGGIFNPNKSLTWVPNSIFGLGVETYSDLEVFGDFGFDTMTLGWQGSGGPTVEHSIIAGIGDTSFSWLGTLGLNPRPTNFSTMPNNPQVSFVQSLKNQNSIPSVSWAYTAGASYRLNKVYGSLVLGGYDASRFRVPPSTSSDLSFDLYTDVSRDLLVGISSITTSNTVSSTSEQQLLQDGIYAFIDSTLPHLRLPVAICKAFEAAFGLVWNSTSELYILNSTQHDKLLNLNPSVSFTLSPTLPAASLNESVTITLPYAAFDLNTSWPHAASSSYYFPLKQAANNDQIVLGRAFLQEAYLIADYERQNFSIWPCTWEENTIKAEIIAIDSLDAVKDPAPTPIKTNTSLKPGVIAGIAVGAAALVIGSLLAAFIWWRRRQRPPVVEVKTGPFTDDSAASSPISPTSFDKVFDDAQELGSEPRHEMAGHHKYGPFEAPHRPKFEMEGAGMPQEVGGEARSVHELPGNTHFLPRIRIQAPPTEVSMASNARSMSPVPALGGNKDRKSSICIEQHEL</sequence>
<dbReference type="GO" id="GO:0009277">
    <property type="term" value="C:fungal-type cell wall"/>
    <property type="evidence" value="ECO:0007669"/>
    <property type="project" value="TreeGrafter"/>
</dbReference>
<proteinExistence type="inferred from homology"/>
<dbReference type="GO" id="GO:0031505">
    <property type="term" value="P:fungal-type cell wall organization"/>
    <property type="evidence" value="ECO:0007669"/>
    <property type="project" value="TreeGrafter"/>
</dbReference>
<keyword evidence="6" id="KW-0645">Protease</keyword>
<feature type="region of interest" description="Disordered" evidence="2">
    <location>
        <begin position="595"/>
        <end position="628"/>
    </location>
</feature>
<dbReference type="RefSeq" id="XP_033379752.1">
    <property type="nucleotide sequence ID" value="XM_033528984.1"/>
</dbReference>
<dbReference type="Gene3D" id="2.40.70.10">
    <property type="entry name" value="Acid Proteases"/>
    <property type="match status" value="2"/>
</dbReference>
<reference evidence="6" key="1">
    <citation type="journal article" date="2020" name="Stud. Mycol.">
        <title>101 Dothideomycetes genomes: a test case for predicting lifestyles and emergence of pathogens.</title>
        <authorList>
            <person name="Haridas S."/>
            <person name="Albert R."/>
            <person name="Binder M."/>
            <person name="Bloem J."/>
            <person name="Labutti K."/>
            <person name="Salamov A."/>
            <person name="Andreopoulos B."/>
            <person name="Baker S."/>
            <person name="Barry K."/>
            <person name="Bills G."/>
            <person name="Bluhm B."/>
            <person name="Cannon C."/>
            <person name="Castanera R."/>
            <person name="Culley D."/>
            <person name="Daum C."/>
            <person name="Ezra D."/>
            <person name="Gonzalez J."/>
            <person name="Henrissat B."/>
            <person name="Kuo A."/>
            <person name="Liang C."/>
            <person name="Lipzen A."/>
            <person name="Lutzoni F."/>
            <person name="Magnuson J."/>
            <person name="Mondo S."/>
            <person name="Nolan M."/>
            <person name="Ohm R."/>
            <person name="Pangilinan J."/>
            <person name="Park H.-J."/>
            <person name="Ramirez L."/>
            <person name="Alfaro M."/>
            <person name="Sun H."/>
            <person name="Tritt A."/>
            <person name="Yoshinaga Y."/>
            <person name="Zwiers L.-H."/>
            <person name="Turgeon B."/>
            <person name="Goodwin S."/>
            <person name="Spatafora J."/>
            <person name="Crous P."/>
            <person name="Grigoriev I."/>
        </authorList>
    </citation>
    <scope>NUCLEOTIDE SEQUENCE</scope>
    <source>
        <strain evidence="6">CBS 175.79</strain>
    </source>
</reference>
<name>A0A6A5XES3_9PLEO</name>
<evidence type="ECO:0000256" key="2">
    <source>
        <dbReference type="SAM" id="MobiDB-lite"/>
    </source>
</evidence>
<dbReference type="CDD" id="cd05471">
    <property type="entry name" value="pepsin_like"/>
    <property type="match status" value="1"/>
</dbReference>
<dbReference type="SUPFAM" id="SSF50630">
    <property type="entry name" value="Acid proteases"/>
    <property type="match status" value="1"/>
</dbReference>
<dbReference type="Pfam" id="PF00026">
    <property type="entry name" value="Asp"/>
    <property type="match status" value="1"/>
</dbReference>
<keyword evidence="3" id="KW-0812">Transmembrane</keyword>
<dbReference type="GO" id="GO:0005576">
    <property type="term" value="C:extracellular region"/>
    <property type="evidence" value="ECO:0007669"/>
    <property type="project" value="TreeGrafter"/>
</dbReference>
<dbReference type="OrthoDB" id="4074350at2759"/>
<dbReference type="PANTHER" id="PTHR47965">
    <property type="entry name" value="ASPARTYL PROTEASE-RELATED"/>
    <property type="match status" value="1"/>
</dbReference>
<keyword evidence="3" id="KW-0472">Membrane</keyword>
<comment type="similarity">
    <text evidence="1">Belongs to the peptidase A1 family.</text>
</comment>